<evidence type="ECO:0000256" key="1">
    <source>
        <dbReference type="ARBA" id="ARBA00000156"/>
    </source>
</evidence>
<feature type="transmembrane region" description="Helical" evidence="10">
    <location>
        <begin position="261"/>
        <end position="283"/>
    </location>
</feature>
<comment type="subcellular location">
    <subcellularLocation>
        <location evidence="2 10">Membrane</location>
        <topology evidence="2 10">Multi-pass membrane protein</topology>
    </subcellularLocation>
</comment>
<evidence type="ECO:0000256" key="3">
    <source>
        <dbReference type="ARBA" id="ARBA00009045"/>
    </source>
</evidence>
<keyword evidence="13" id="KW-1185">Reference proteome</keyword>
<keyword evidence="7 10" id="KW-0720">Serine protease</keyword>
<protein>
    <recommendedName>
        <fullName evidence="10">Rhomboid-type serine protease</fullName>
        <ecNumber evidence="10">3.4.21.105</ecNumber>
    </recommendedName>
</protein>
<accession>A0A1X2HUT3</accession>
<dbReference type="Proteomes" id="UP000242180">
    <property type="component" value="Unassembled WGS sequence"/>
</dbReference>
<feature type="transmembrane region" description="Helical" evidence="10">
    <location>
        <begin position="235"/>
        <end position="254"/>
    </location>
</feature>
<keyword evidence="6 10" id="KW-0378">Hydrolase</keyword>
<dbReference type="Pfam" id="PF01694">
    <property type="entry name" value="Rhomboid"/>
    <property type="match status" value="1"/>
</dbReference>
<dbReference type="OMA" id="MIHVGAR"/>
<dbReference type="EMBL" id="MCGN01000001">
    <property type="protein sequence ID" value="ORZ03303.1"/>
    <property type="molecule type" value="Genomic_DNA"/>
</dbReference>
<dbReference type="SUPFAM" id="SSF144091">
    <property type="entry name" value="Rhomboid-like"/>
    <property type="match status" value="1"/>
</dbReference>
<keyword evidence="8 10" id="KW-1133">Transmembrane helix</keyword>
<dbReference type="STRING" id="13706.A0A1X2HUT3"/>
<reference evidence="12 13" key="1">
    <citation type="submission" date="2016-07" db="EMBL/GenBank/DDBJ databases">
        <title>Pervasive Adenine N6-methylation of Active Genes in Fungi.</title>
        <authorList>
            <consortium name="DOE Joint Genome Institute"/>
            <person name="Mondo S.J."/>
            <person name="Dannebaum R.O."/>
            <person name="Kuo R.C."/>
            <person name="Labutti K."/>
            <person name="Haridas S."/>
            <person name="Kuo A."/>
            <person name="Salamov A."/>
            <person name="Ahrendt S.R."/>
            <person name="Lipzen A."/>
            <person name="Sullivan W."/>
            <person name="Andreopoulos W.B."/>
            <person name="Clum A."/>
            <person name="Lindquist E."/>
            <person name="Daum C."/>
            <person name="Ramamoorthy G.K."/>
            <person name="Gryganskyi A."/>
            <person name="Culley D."/>
            <person name="Magnuson J.K."/>
            <person name="James T.Y."/>
            <person name="O'Malley M.A."/>
            <person name="Stajich J.E."/>
            <person name="Spatafora J.W."/>
            <person name="Visel A."/>
            <person name="Grigoriev I.V."/>
        </authorList>
    </citation>
    <scope>NUCLEOTIDE SEQUENCE [LARGE SCALE GENOMIC DNA]</scope>
    <source>
        <strain evidence="12 13">NRRL 2496</strain>
    </source>
</reference>
<dbReference type="GO" id="GO:0006508">
    <property type="term" value="P:proteolysis"/>
    <property type="evidence" value="ECO:0007669"/>
    <property type="project" value="UniProtKB-KW"/>
</dbReference>
<keyword evidence="5 10" id="KW-0812">Transmembrane</keyword>
<feature type="transmembrane region" description="Helical" evidence="10">
    <location>
        <begin position="178"/>
        <end position="198"/>
    </location>
</feature>
<feature type="transmembrane region" description="Helical" evidence="10">
    <location>
        <begin position="210"/>
        <end position="229"/>
    </location>
</feature>
<evidence type="ECO:0000313" key="12">
    <source>
        <dbReference type="EMBL" id="ORZ03303.1"/>
    </source>
</evidence>
<sequence length="309" mass="33178">MGSGGNNNAAKHVAWCLGPSKRPYFTWLCAAAMLIAFVIEVAKNRDLTGSLIQVKPFNPMVGPKFTVMIHVGARYTPCMRPLPDYSPSTIISDCNISSNSTTCTLSELCGPTAGGYRLLSAIFLHTGIIHLALNLLVHCQLGAMLEPAIGSLGYAFLYLSSGVLGFSLSSLVSEDTAVSVGCSGALMGVVGYLVLDTVGHWRHNNHHRPVRRLLSIILSLMFAFVFGLFPGIDNFAHLGGLLTGTLTGLTAIPFSNKVWTWLMRVVSIVGVLSCLAGILYAFYAVPDPGQVCPNCHVFTCIPVQNWCEL</sequence>
<evidence type="ECO:0000256" key="9">
    <source>
        <dbReference type="ARBA" id="ARBA00023136"/>
    </source>
</evidence>
<comment type="caution">
    <text evidence="12">The sequence shown here is derived from an EMBL/GenBank/DDBJ whole genome shotgun (WGS) entry which is preliminary data.</text>
</comment>
<evidence type="ECO:0000256" key="6">
    <source>
        <dbReference type="ARBA" id="ARBA00022801"/>
    </source>
</evidence>
<evidence type="ECO:0000256" key="4">
    <source>
        <dbReference type="ARBA" id="ARBA00022670"/>
    </source>
</evidence>
<keyword evidence="9 10" id="KW-0472">Membrane</keyword>
<organism evidence="12 13">
    <name type="scientific">Syncephalastrum racemosum</name>
    <name type="common">Filamentous fungus</name>
    <dbReference type="NCBI Taxonomy" id="13706"/>
    <lineage>
        <taxon>Eukaryota</taxon>
        <taxon>Fungi</taxon>
        <taxon>Fungi incertae sedis</taxon>
        <taxon>Mucoromycota</taxon>
        <taxon>Mucoromycotina</taxon>
        <taxon>Mucoromycetes</taxon>
        <taxon>Mucorales</taxon>
        <taxon>Syncephalastraceae</taxon>
        <taxon>Syncephalastrum</taxon>
    </lineage>
</organism>
<gene>
    <name evidence="12" type="ORF">BCR43DRAFT_431611</name>
</gene>
<comment type="function">
    <text evidence="10">Serine protease involved in intramembrane proteolysis.</text>
</comment>
<feature type="transmembrane region" description="Helical" evidence="10">
    <location>
        <begin position="118"/>
        <end position="137"/>
    </location>
</feature>
<comment type="catalytic activity">
    <reaction evidence="1 10">
        <text>Cleaves type-1 transmembrane domains using a catalytic dyad composed of serine and histidine that are contributed by different transmembrane domains.</text>
        <dbReference type="EC" id="3.4.21.105"/>
    </reaction>
</comment>
<dbReference type="OrthoDB" id="2146116at2759"/>
<dbReference type="AlphaFoldDB" id="A0A1X2HUT3"/>
<dbReference type="PANTHER" id="PTHR22936:SF69">
    <property type="entry name" value="RHOMBOID-LIKE PROTEIN"/>
    <property type="match status" value="1"/>
</dbReference>
<evidence type="ECO:0000259" key="11">
    <source>
        <dbReference type="Pfam" id="PF01694"/>
    </source>
</evidence>
<dbReference type="InterPro" id="IPR035952">
    <property type="entry name" value="Rhomboid-like_sf"/>
</dbReference>
<dbReference type="Gene3D" id="1.20.1540.10">
    <property type="entry name" value="Rhomboid-like"/>
    <property type="match status" value="1"/>
</dbReference>
<feature type="transmembrane region" description="Helical" evidence="10">
    <location>
        <begin position="24"/>
        <end position="42"/>
    </location>
</feature>
<keyword evidence="4 10" id="KW-0645">Protease</keyword>
<evidence type="ECO:0000256" key="2">
    <source>
        <dbReference type="ARBA" id="ARBA00004141"/>
    </source>
</evidence>
<evidence type="ECO:0000256" key="5">
    <source>
        <dbReference type="ARBA" id="ARBA00022692"/>
    </source>
</evidence>
<dbReference type="InterPro" id="IPR022764">
    <property type="entry name" value="Peptidase_S54_rhomboid_dom"/>
</dbReference>
<evidence type="ECO:0000256" key="7">
    <source>
        <dbReference type="ARBA" id="ARBA00022825"/>
    </source>
</evidence>
<dbReference type="InterPro" id="IPR002610">
    <property type="entry name" value="Peptidase_S54_rhomboid-like"/>
</dbReference>
<proteinExistence type="inferred from homology"/>
<feature type="domain" description="Peptidase S54 rhomboid" evidence="11">
    <location>
        <begin position="116"/>
        <end position="252"/>
    </location>
</feature>
<evidence type="ECO:0000256" key="8">
    <source>
        <dbReference type="ARBA" id="ARBA00022989"/>
    </source>
</evidence>
<evidence type="ECO:0000313" key="13">
    <source>
        <dbReference type="Proteomes" id="UP000242180"/>
    </source>
</evidence>
<dbReference type="GO" id="GO:0004252">
    <property type="term" value="F:serine-type endopeptidase activity"/>
    <property type="evidence" value="ECO:0007669"/>
    <property type="project" value="InterPro"/>
</dbReference>
<dbReference type="EC" id="3.4.21.105" evidence="10"/>
<comment type="similarity">
    <text evidence="3 10">Belongs to the peptidase S54 family.</text>
</comment>
<dbReference type="PANTHER" id="PTHR22936">
    <property type="entry name" value="RHOMBOID-RELATED"/>
    <property type="match status" value="1"/>
</dbReference>
<feature type="transmembrane region" description="Helical" evidence="10">
    <location>
        <begin position="149"/>
        <end position="172"/>
    </location>
</feature>
<dbReference type="GO" id="GO:0016020">
    <property type="term" value="C:membrane"/>
    <property type="evidence" value="ECO:0007669"/>
    <property type="project" value="UniProtKB-SubCell"/>
</dbReference>
<evidence type="ECO:0000256" key="10">
    <source>
        <dbReference type="RuleBase" id="RU362115"/>
    </source>
</evidence>
<dbReference type="InParanoid" id="A0A1X2HUT3"/>
<name>A0A1X2HUT3_SYNRA</name>